<proteinExistence type="predicted"/>
<accession>A0A6M3ISI5</accession>
<evidence type="ECO:0008006" key="2">
    <source>
        <dbReference type="Google" id="ProtNLM"/>
    </source>
</evidence>
<name>A0A6M3ISI5_9ZZZZ</name>
<organism evidence="1">
    <name type="scientific">viral metagenome</name>
    <dbReference type="NCBI Taxonomy" id="1070528"/>
    <lineage>
        <taxon>unclassified sequences</taxon>
        <taxon>metagenomes</taxon>
        <taxon>organismal metagenomes</taxon>
    </lineage>
</organism>
<protein>
    <recommendedName>
        <fullName evidence="2">YopX protein</fullName>
    </recommendedName>
</protein>
<sequence>MKQWLCTKDFVMNDGDITFTTGKIYEEVEIHGNRLIFRNDDGDIHWMNPNSEYFPLHFTEYGIFDFSDIKKLFDDIIK</sequence>
<reference evidence="1" key="1">
    <citation type="submission" date="2020-03" db="EMBL/GenBank/DDBJ databases">
        <title>The deep terrestrial virosphere.</title>
        <authorList>
            <person name="Holmfeldt K."/>
            <person name="Nilsson E."/>
            <person name="Simone D."/>
            <person name="Lopez-Fernandez M."/>
            <person name="Wu X."/>
            <person name="de Brujin I."/>
            <person name="Lundin D."/>
            <person name="Andersson A."/>
            <person name="Bertilsson S."/>
            <person name="Dopson M."/>
        </authorList>
    </citation>
    <scope>NUCLEOTIDE SEQUENCE</scope>
    <source>
        <strain evidence="1">MM415B01087</strain>
    </source>
</reference>
<dbReference type="EMBL" id="MT141415">
    <property type="protein sequence ID" value="QJA60619.1"/>
    <property type="molecule type" value="Genomic_DNA"/>
</dbReference>
<dbReference type="AlphaFoldDB" id="A0A6M3ISI5"/>
<evidence type="ECO:0000313" key="1">
    <source>
        <dbReference type="EMBL" id="QJA60619.1"/>
    </source>
</evidence>
<gene>
    <name evidence="1" type="ORF">MM415B01087_0013</name>
</gene>